<dbReference type="InterPro" id="IPR005485">
    <property type="entry name" value="Rbsml_uL18_euk_arch"/>
</dbReference>
<sequence>MDISPLADFALIQYNIFRTKTIHNNTKTDEITRRFPGYSREGKKFDAEVHRQHIFGLHVANYMTSLKEENADLYAKQFSRFVKAGVEPSSFEALYKAAHAAIRADPSASPKKVQKADAPKAKRWNKVKLARSSRKNRVQQRKTAFLKTIQGGDNE</sequence>
<evidence type="ECO:0000256" key="6">
    <source>
        <dbReference type="ARBA" id="ARBA00023274"/>
    </source>
</evidence>
<dbReference type="GO" id="GO:0000027">
    <property type="term" value="P:ribosomal large subunit assembly"/>
    <property type="evidence" value="ECO:0007669"/>
    <property type="project" value="TreeGrafter"/>
</dbReference>
<comment type="subcellular location">
    <subcellularLocation>
        <location evidence="1">Cytoplasm</location>
    </subcellularLocation>
</comment>
<gene>
    <name evidence="9" type="ORF">BYL167_LOCUS41325</name>
</gene>
<dbReference type="Gene3D" id="3.30.420.100">
    <property type="match status" value="1"/>
</dbReference>
<keyword evidence="5" id="KW-0689">Ribosomal protein</keyword>
<dbReference type="InterPro" id="IPR025607">
    <property type="entry name" value="Ribosomal_uL18_C_euk"/>
</dbReference>
<comment type="caution">
    <text evidence="9">The sequence shown here is derived from an EMBL/GenBank/DDBJ whole genome shotgun (WGS) entry which is preliminary data.</text>
</comment>
<comment type="similarity">
    <text evidence="2">Belongs to the universal ribosomal protein uL18 family.</text>
</comment>
<dbReference type="PANTHER" id="PTHR23410:SF12">
    <property type="entry name" value="LARGE RIBOSOMAL SUBUNIT PROTEIN UL18"/>
    <property type="match status" value="1"/>
</dbReference>
<dbReference type="AlphaFoldDB" id="A0A8S2ZSE7"/>
<dbReference type="GO" id="GO:0003735">
    <property type="term" value="F:structural constituent of ribosome"/>
    <property type="evidence" value="ECO:0007669"/>
    <property type="project" value="InterPro"/>
</dbReference>
<dbReference type="GO" id="GO:0006412">
    <property type="term" value="P:translation"/>
    <property type="evidence" value="ECO:0007669"/>
    <property type="project" value="InterPro"/>
</dbReference>
<evidence type="ECO:0000313" key="10">
    <source>
        <dbReference type="Proteomes" id="UP000681967"/>
    </source>
</evidence>
<protein>
    <recommendedName>
        <fullName evidence="8">Large ribosomal subunit protein uL18 C-terminal eukaryotes domain-containing protein</fullName>
    </recommendedName>
</protein>
<evidence type="ECO:0000256" key="2">
    <source>
        <dbReference type="ARBA" id="ARBA00007116"/>
    </source>
</evidence>
<name>A0A8S2ZSE7_9BILA</name>
<feature type="compositionally biased region" description="Basic residues" evidence="7">
    <location>
        <begin position="121"/>
        <end position="140"/>
    </location>
</feature>
<dbReference type="Proteomes" id="UP000681967">
    <property type="component" value="Unassembled WGS sequence"/>
</dbReference>
<evidence type="ECO:0000256" key="3">
    <source>
        <dbReference type="ARBA" id="ARBA00022490"/>
    </source>
</evidence>
<dbReference type="PANTHER" id="PTHR23410">
    <property type="entry name" value="RIBOSOMAL PROTEIN L5-RELATED"/>
    <property type="match status" value="1"/>
</dbReference>
<dbReference type="EMBL" id="CAJOBH010104600">
    <property type="protein sequence ID" value="CAF4630050.1"/>
    <property type="molecule type" value="Genomic_DNA"/>
</dbReference>
<evidence type="ECO:0000313" key="9">
    <source>
        <dbReference type="EMBL" id="CAF4630050.1"/>
    </source>
</evidence>
<feature type="region of interest" description="Disordered" evidence="7">
    <location>
        <begin position="105"/>
        <end position="155"/>
    </location>
</feature>
<reference evidence="9" key="1">
    <citation type="submission" date="2021-02" db="EMBL/GenBank/DDBJ databases">
        <authorList>
            <person name="Nowell W R."/>
        </authorList>
    </citation>
    <scope>NUCLEOTIDE SEQUENCE</scope>
</reference>
<accession>A0A8S2ZSE7</accession>
<proteinExistence type="inferred from homology"/>
<dbReference type="GO" id="GO:0008097">
    <property type="term" value="F:5S rRNA binding"/>
    <property type="evidence" value="ECO:0007669"/>
    <property type="project" value="InterPro"/>
</dbReference>
<evidence type="ECO:0000256" key="7">
    <source>
        <dbReference type="SAM" id="MobiDB-lite"/>
    </source>
</evidence>
<keyword evidence="3" id="KW-0963">Cytoplasm</keyword>
<keyword evidence="6" id="KW-0687">Ribonucleoprotein</keyword>
<organism evidence="9 10">
    <name type="scientific">Rotaria magnacalcarata</name>
    <dbReference type="NCBI Taxonomy" id="392030"/>
    <lineage>
        <taxon>Eukaryota</taxon>
        <taxon>Metazoa</taxon>
        <taxon>Spiralia</taxon>
        <taxon>Gnathifera</taxon>
        <taxon>Rotifera</taxon>
        <taxon>Eurotatoria</taxon>
        <taxon>Bdelloidea</taxon>
        <taxon>Philodinida</taxon>
        <taxon>Philodinidae</taxon>
        <taxon>Rotaria</taxon>
    </lineage>
</organism>
<feature type="domain" description="Large ribosomal subunit protein uL18 C-terminal eukaryotes" evidence="8">
    <location>
        <begin position="92"/>
        <end position="146"/>
    </location>
</feature>
<evidence type="ECO:0000256" key="4">
    <source>
        <dbReference type="ARBA" id="ARBA00022730"/>
    </source>
</evidence>
<dbReference type="Pfam" id="PF14204">
    <property type="entry name" value="Ribosomal_L18_c"/>
    <property type="match status" value="1"/>
</dbReference>
<keyword evidence="4" id="KW-0694">RNA-binding</keyword>
<evidence type="ECO:0000256" key="1">
    <source>
        <dbReference type="ARBA" id="ARBA00004496"/>
    </source>
</evidence>
<keyword evidence="4" id="KW-0699">rRNA-binding</keyword>
<evidence type="ECO:0000259" key="8">
    <source>
        <dbReference type="Pfam" id="PF14204"/>
    </source>
</evidence>
<dbReference type="GO" id="GO:0022625">
    <property type="term" value="C:cytosolic large ribosomal subunit"/>
    <property type="evidence" value="ECO:0007669"/>
    <property type="project" value="TreeGrafter"/>
</dbReference>
<dbReference type="SUPFAM" id="SSF53137">
    <property type="entry name" value="Translational machinery components"/>
    <property type="match status" value="1"/>
</dbReference>
<evidence type="ECO:0000256" key="5">
    <source>
        <dbReference type="ARBA" id="ARBA00022980"/>
    </source>
</evidence>